<sequence length="88" mass="10171">MKTTKKRGRGRPMAKWRKIATFCHSLISVSCGYSGYSHRMTVLWLLADREASCPLLITEAKLPNVLLVDKRLSKPVRLWECPASRRWI</sequence>
<gene>
    <name evidence="1" type="ORF">ElyMa_002691600</name>
</gene>
<organism evidence="1 2">
    <name type="scientific">Elysia marginata</name>
    <dbReference type="NCBI Taxonomy" id="1093978"/>
    <lineage>
        <taxon>Eukaryota</taxon>
        <taxon>Metazoa</taxon>
        <taxon>Spiralia</taxon>
        <taxon>Lophotrochozoa</taxon>
        <taxon>Mollusca</taxon>
        <taxon>Gastropoda</taxon>
        <taxon>Heterobranchia</taxon>
        <taxon>Euthyneura</taxon>
        <taxon>Panpulmonata</taxon>
        <taxon>Sacoglossa</taxon>
        <taxon>Placobranchoidea</taxon>
        <taxon>Plakobranchidae</taxon>
        <taxon>Elysia</taxon>
    </lineage>
</organism>
<keyword evidence="2" id="KW-1185">Reference proteome</keyword>
<proteinExistence type="predicted"/>
<reference evidence="1 2" key="1">
    <citation type="journal article" date="2021" name="Elife">
        <title>Chloroplast acquisition without the gene transfer in kleptoplastic sea slugs, Plakobranchus ocellatus.</title>
        <authorList>
            <person name="Maeda T."/>
            <person name="Takahashi S."/>
            <person name="Yoshida T."/>
            <person name="Shimamura S."/>
            <person name="Takaki Y."/>
            <person name="Nagai Y."/>
            <person name="Toyoda A."/>
            <person name="Suzuki Y."/>
            <person name="Arimoto A."/>
            <person name="Ishii H."/>
            <person name="Satoh N."/>
            <person name="Nishiyama T."/>
            <person name="Hasebe M."/>
            <person name="Maruyama T."/>
            <person name="Minagawa J."/>
            <person name="Obokata J."/>
            <person name="Shigenobu S."/>
        </authorList>
    </citation>
    <scope>NUCLEOTIDE SEQUENCE [LARGE SCALE GENOMIC DNA]</scope>
</reference>
<dbReference type="PROSITE" id="PS51257">
    <property type="entry name" value="PROKAR_LIPOPROTEIN"/>
    <property type="match status" value="1"/>
</dbReference>
<accession>A0AAV4HD27</accession>
<name>A0AAV4HD27_9GAST</name>
<evidence type="ECO:0000313" key="1">
    <source>
        <dbReference type="EMBL" id="GFR95365.1"/>
    </source>
</evidence>
<comment type="caution">
    <text evidence="1">The sequence shown here is derived from an EMBL/GenBank/DDBJ whole genome shotgun (WGS) entry which is preliminary data.</text>
</comment>
<dbReference type="AlphaFoldDB" id="A0AAV4HD27"/>
<protein>
    <submittedName>
        <fullName evidence="1">Uncharacterized protein</fullName>
    </submittedName>
</protein>
<dbReference type="EMBL" id="BMAT01005544">
    <property type="protein sequence ID" value="GFR95365.1"/>
    <property type="molecule type" value="Genomic_DNA"/>
</dbReference>
<dbReference type="Proteomes" id="UP000762676">
    <property type="component" value="Unassembled WGS sequence"/>
</dbReference>
<evidence type="ECO:0000313" key="2">
    <source>
        <dbReference type="Proteomes" id="UP000762676"/>
    </source>
</evidence>